<dbReference type="AlphaFoldDB" id="A0A2N5UKM2"/>
<evidence type="ECO:0000256" key="1">
    <source>
        <dbReference type="SAM" id="MobiDB-lite"/>
    </source>
</evidence>
<gene>
    <name evidence="2" type="ORF">PCASD_08996</name>
</gene>
<evidence type="ECO:0000313" key="2">
    <source>
        <dbReference type="EMBL" id="PLW38320.1"/>
    </source>
</evidence>
<proteinExistence type="predicted"/>
<dbReference type="Proteomes" id="UP000235392">
    <property type="component" value="Unassembled WGS sequence"/>
</dbReference>
<comment type="caution">
    <text evidence="2">The sequence shown here is derived from an EMBL/GenBank/DDBJ whole genome shotgun (WGS) entry which is preliminary data.</text>
</comment>
<reference evidence="2 3" key="1">
    <citation type="submission" date="2017-11" db="EMBL/GenBank/DDBJ databases">
        <title>De novo assembly and phasing of dikaryotic genomes from two isolates of Puccinia coronata f. sp. avenae, the causal agent of oat crown rust.</title>
        <authorList>
            <person name="Miller M.E."/>
            <person name="Zhang Y."/>
            <person name="Omidvar V."/>
            <person name="Sperschneider J."/>
            <person name="Schwessinger B."/>
            <person name="Raley C."/>
            <person name="Palmer J.M."/>
            <person name="Garnica D."/>
            <person name="Upadhyaya N."/>
            <person name="Rathjen J."/>
            <person name="Taylor J.M."/>
            <person name="Park R.F."/>
            <person name="Dodds P.N."/>
            <person name="Hirsch C.D."/>
            <person name="Kianian S.F."/>
            <person name="Figueroa M."/>
        </authorList>
    </citation>
    <scope>NUCLEOTIDE SEQUENCE [LARGE SCALE GENOMIC DNA]</scope>
    <source>
        <strain evidence="2">12SD80</strain>
    </source>
</reference>
<protein>
    <submittedName>
        <fullName evidence="2">Uncharacterized protein</fullName>
    </submittedName>
</protein>
<feature type="region of interest" description="Disordered" evidence="1">
    <location>
        <begin position="1"/>
        <end position="44"/>
    </location>
</feature>
<evidence type="ECO:0000313" key="3">
    <source>
        <dbReference type="Proteomes" id="UP000235392"/>
    </source>
</evidence>
<name>A0A2N5UKM2_9BASI</name>
<sequence>MQDSPSVFMMDKPEGNDEIENVGGEPVAPQSNVRGQPVAPESGPATRIDFTFPEFFALCKIDFENKQIQALIKENLILAQET</sequence>
<organism evidence="2 3">
    <name type="scientific">Puccinia coronata f. sp. avenae</name>
    <dbReference type="NCBI Taxonomy" id="200324"/>
    <lineage>
        <taxon>Eukaryota</taxon>
        <taxon>Fungi</taxon>
        <taxon>Dikarya</taxon>
        <taxon>Basidiomycota</taxon>
        <taxon>Pucciniomycotina</taxon>
        <taxon>Pucciniomycetes</taxon>
        <taxon>Pucciniales</taxon>
        <taxon>Pucciniaceae</taxon>
        <taxon>Puccinia</taxon>
    </lineage>
</organism>
<dbReference type="EMBL" id="PGCI01000130">
    <property type="protein sequence ID" value="PLW38320.1"/>
    <property type="molecule type" value="Genomic_DNA"/>
</dbReference>
<accession>A0A2N5UKM2</accession>